<dbReference type="NCBIfam" id="TIGR01571">
    <property type="entry name" value="A_thal_Cys_rich"/>
    <property type="match status" value="1"/>
</dbReference>
<keyword evidence="1" id="KW-0812">Transmembrane</keyword>
<evidence type="ECO:0000313" key="3">
    <source>
        <dbReference type="Proteomes" id="UP000265515"/>
    </source>
</evidence>
<dbReference type="STRING" id="69332.A0A388K699"/>
<organism evidence="2 3">
    <name type="scientific">Chara braunii</name>
    <name type="common">Braun's stonewort</name>
    <dbReference type="NCBI Taxonomy" id="69332"/>
    <lineage>
        <taxon>Eukaryota</taxon>
        <taxon>Viridiplantae</taxon>
        <taxon>Streptophyta</taxon>
        <taxon>Charophyceae</taxon>
        <taxon>Charales</taxon>
        <taxon>Characeae</taxon>
        <taxon>Chara</taxon>
    </lineage>
</organism>
<name>A0A388K699_CHABU</name>
<dbReference type="EMBL" id="BFEA01000063">
    <property type="protein sequence ID" value="GBG65546.1"/>
    <property type="molecule type" value="Genomic_DNA"/>
</dbReference>
<feature type="transmembrane region" description="Helical" evidence="1">
    <location>
        <begin position="46"/>
        <end position="66"/>
    </location>
</feature>
<dbReference type="Pfam" id="PF04749">
    <property type="entry name" value="PLAC8"/>
    <property type="match status" value="1"/>
</dbReference>
<evidence type="ECO:0000256" key="1">
    <source>
        <dbReference type="SAM" id="Phobius"/>
    </source>
</evidence>
<dbReference type="Gramene" id="GBG65546">
    <property type="protein sequence ID" value="GBG65546"/>
    <property type="gene ID" value="CBR_g51429"/>
</dbReference>
<feature type="transmembrane region" description="Helical" evidence="1">
    <location>
        <begin position="72"/>
        <end position="92"/>
    </location>
</feature>
<comment type="caution">
    <text evidence="2">The sequence shown here is derived from an EMBL/GenBank/DDBJ whole genome shotgun (WGS) entry which is preliminary data.</text>
</comment>
<keyword evidence="3" id="KW-1185">Reference proteome</keyword>
<dbReference type="PANTHER" id="PTHR15907">
    <property type="entry name" value="DUF614 FAMILY PROTEIN-RELATED"/>
    <property type="match status" value="1"/>
</dbReference>
<dbReference type="Proteomes" id="UP000265515">
    <property type="component" value="Unassembled WGS sequence"/>
</dbReference>
<dbReference type="InterPro" id="IPR006461">
    <property type="entry name" value="PLAC_motif_containing"/>
</dbReference>
<dbReference type="OrthoDB" id="1045822at2759"/>
<reference evidence="2 3" key="1">
    <citation type="journal article" date="2018" name="Cell">
        <title>The Chara Genome: Secondary Complexity and Implications for Plant Terrestrialization.</title>
        <authorList>
            <person name="Nishiyama T."/>
            <person name="Sakayama H."/>
            <person name="Vries J.D."/>
            <person name="Buschmann H."/>
            <person name="Saint-Marcoux D."/>
            <person name="Ullrich K.K."/>
            <person name="Haas F.B."/>
            <person name="Vanderstraeten L."/>
            <person name="Becker D."/>
            <person name="Lang D."/>
            <person name="Vosolsobe S."/>
            <person name="Rombauts S."/>
            <person name="Wilhelmsson P.K.I."/>
            <person name="Janitza P."/>
            <person name="Kern R."/>
            <person name="Heyl A."/>
            <person name="Rumpler F."/>
            <person name="Villalobos L.I.A.C."/>
            <person name="Clay J.M."/>
            <person name="Skokan R."/>
            <person name="Toyoda A."/>
            <person name="Suzuki Y."/>
            <person name="Kagoshima H."/>
            <person name="Schijlen E."/>
            <person name="Tajeshwar N."/>
            <person name="Catarino B."/>
            <person name="Hetherington A.J."/>
            <person name="Saltykova A."/>
            <person name="Bonnot C."/>
            <person name="Breuninger H."/>
            <person name="Symeonidi A."/>
            <person name="Radhakrishnan G.V."/>
            <person name="Van Nieuwerburgh F."/>
            <person name="Deforce D."/>
            <person name="Chang C."/>
            <person name="Karol K.G."/>
            <person name="Hedrich R."/>
            <person name="Ulvskov P."/>
            <person name="Glockner G."/>
            <person name="Delwiche C.F."/>
            <person name="Petrasek J."/>
            <person name="Van de Peer Y."/>
            <person name="Friml J."/>
            <person name="Beilby M."/>
            <person name="Dolan L."/>
            <person name="Kohara Y."/>
            <person name="Sugano S."/>
            <person name="Fujiyama A."/>
            <person name="Delaux P.-M."/>
            <person name="Quint M."/>
            <person name="TheiBen G."/>
            <person name="Hagemann M."/>
            <person name="Harholt J."/>
            <person name="Dunand C."/>
            <person name="Zachgo S."/>
            <person name="Langdale J."/>
            <person name="Maumus F."/>
            <person name="Straeten D.V.D."/>
            <person name="Gould S.B."/>
            <person name="Rensing S.A."/>
        </authorList>
    </citation>
    <scope>NUCLEOTIDE SEQUENCE [LARGE SCALE GENOMIC DNA]</scope>
    <source>
        <strain evidence="2 3">S276</strain>
    </source>
</reference>
<keyword evidence="1" id="KW-0472">Membrane</keyword>
<evidence type="ECO:0000313" key="2">
    <source>
        <dbReference type="EMBL" id="GBG65546.1"/>
    </source>
</evidence>
<dbReference type="AlphaFoldDB" id="A0A388K699"/>
<gene>
    <name evidence="2" type="ORF">CBR_g51429</name>
</gene>
<sequence>MWNGGMCDCCLPGGDGKDGCCLCMQTLLCPCVTFGQNVQRAGAGSCVLHGLLYFIITTVLCLGLLFLAYLFLYLWLGGLVILLLALGLYGGCCRAQIRNKYNLPGGPCGDCCQHACCCFCSHCQEYRTLTNFTHGEGTGHRGNQALPMVAPPVTRLYLKSSSI</sequence>
<accession>A0A388K699</accession>
<protein>
    <submittedName>
        <fullName evidence="2">Uncharacterized protein</fullName>
    </submittedName>
</protein>
<dbReference type="OMA" id="CICEPCA"/>
<proteinExistence type="predicted"/>
<keyword evidence="1" id="KW-1133">Transmembrane helix</keyword>